<dbReference type="InterPro" id="IPR036045">
    <property type="entry name" value="Sec1-like_sf"/>
</dbReference>
<dbReference type="SUPFAM" id="SSF56815">
    <property type="entry name" value="Sec1/munc18-like (SM) proteins"/>
    <property type="match status" value="1"/>
</dbReference>
<dbReference type="EMBL" id="JARBJD010000162">
    <property type="protein sequence ID" value="KAK2949101.1"/>
    <property type="molecule type" value="Genomic_DNA"/>
</dbReference>
<comment type="similarity">
    <text evidence="1">Belongs to the STXBP/unc-18/SEC1 family.</text>
</comment>
<organism evidence="2 3">
    <name type="scientific">Blattamonas nauphoetae</name>
    <dbReference type="NCBI Taxonomy" id="2049346"/>
    <lineage>
        <taxon>Eukaryota</taxon>
        <taxon>Metamonada</taxon>
        <taxon>Preaxostyla</taxon>
        <taxon>Oxymonadida</taxon>
        <taxon>Blattamonas</taxon>
    </lineage>
</organism>
<evidence type="ECO:0000313" key="2">
    <source>
        <dbReference type="EMBL" id="KAK2949101.1"/>
    </source>
</evidence>
<comment type="caution">
    <text evidence="2">The sequence shown here is derived from an EMBL/GenBank/DDBJ whole genome shotgun (WGS) entry which is preliminary data.</text>
</comment>
<dbReference type="Gene3D" id="3.40.50.1910">
    <property type="match status" value="2"/>
</dbReference>
<proteinExistence type="inferred from homology"/>
<sequence>MNSDIVLGAVSSLSQHLQSFLKTSEKPQLFVDPELYDGISLVLLLDNYTSVKPQCLSDTVQIPRYSNCILLIRPSASTIAQLGSFLQASNNVTALCVPEKPRNIEELLSYVDLSKLKVHDFHWTSSVIDTDLIHLHCPHVFADYAIKGDTSSTAYIARGLHDVFVGTAFPKNVLLKGDLSSLVFRQICDMMSNPPPSTQQSNSTPLNLAFENLIILDRTCDMISPFITPYSITAQIAEFLDVRHEFLLYLPDEEHPGTHSVIPLVRYKNAAIYRFGDSPITGAHTVLKELKQITDTLKQNKGDLDLMGLQSAVNDLKRDAHLRNDTTNLAPPLQLLLTLFPMPSFHDRIQLEINILFSSLIKEISSSQPKNATNDIVSTLFGKTESRGASEQATKNIKFYIEKSLFLSPTDSFSNTFRNDTVSIRTPHIASFGYNPSFLSLIRLLFLVSITNQTSSDFAEIISIISAYGGSEYEDILTLLDSIGLLQKTRRDPAPQNSEIIAHLPQFRTPSNSYSVLSSAFQLIFGDDDSESKTKRVRSLIQLDKDYYPKQPQNQPVSLVHPEYTPLIARLVQFSFERFGWKNAHQIIRDYLPGEFAAFTRVPSQRQDRYETQPTATVDPLPIQPTLVVVIGGLTYFELAGLRALKSMIGAPLVFATTSVETADSFVGKLVELT</sequence>
<dbReference type="Proteomes" id="UP001281761">
    <property type="component" value="Unassembled WGS sequence"/>
</dbReference>
<dbReference type="InterPro" id="IPR027482">
    <property type="entry name" value="Sec1-like_dom2"/>
</dbReference>
<gene>
    <name evidence="2" type="ORF">BLNAU_15942</name>
</gene>
<keyword evidence="3" id="KW-1185">Reference proteome</keyword>
<dbReference type="Pfam" id="PF00995">
    <property type="entry name" value="Sec1"/>
    <property type="match status" value="2"/>
</dbReference>
<evidence type="ECO:0000256" key="1">
    <source>
        <dbReference type="ARBA" id="ARBA00009884"/>
    </source>
</evidence>
<dbReference type="PANTHER" id="PTHR11679">
    <property type="entry name" value="VESICLE PROTEIN SORTING-ASSOCIATED"/>
    <property type="match status" value="1"/>
</dbReference>
<evidence type="ECO:0000313" key="3">
    <source>
        <dbReference type="Proteomes" id="UP001281761"/>
    </source>
</evidence>
<name>A0ABQ9X949_9EUKA</name>
<protein>
    <submittedName>
        <fullName evidence="2">Sec1 family protein</fullName>
    </submittedName>
</protein>
<accession>A0ABQ9X949</accession>
<reference evidence="2 3" key="1">
    <citation type="journal article" date="2022" name="bioRxiv">
        <title>Genomics of Preaxostyla Flagellates Illuminates Evolutionary Transitions and the Path Towards Mitochondrial Loss.</title>
        <authorList>
            <person name="Novak L.V.F."/>
            <person name="Treitli S.C."/>
            <person name="Pyrih J."/>
            <person name="Halakuc P."/>
            <person name="Pipaliya S.V."/>
            <person name="Vacek V."/>
            <person name="Brzon O."/>
            <person name="Soukal P."/>
            <person name="Eme L."/>
            <person name="Dacks J.B."/>
            <person name="Karnkowska A."/>
            <person name="Elias M."/>
            <person name="Hampl V."/>
        </authorList>
    </citation>
    <scope>NUCLEOTIDE SEQUENCE [LARGE SCALE GENOMIC DNA]</scope>
    <source>
        <strain evidence="2">NAU3</strain>
        <tissue evidence="2">Gut</tissue>
    </source>
</reference>
<dbReference type="InterPro" id="IPR001619">
    <property type="entry name" value="Sec1-like"/>
</dbReference>